<keyword evidence="6" id="KW-0276">Fatty acid metabolism</keyword>
<evidence type="ECO:0000256" key="7">
    <source>
        <dbReference type="ARBA" id="ARBA00022840"/>
    </source>
</evidence>
<sequence>MSKLDAAQVVKRARRTDKITAQELITHLFPDFFELHGDRVGGDDPAIIGGWATFHDQPVTVIITNRGQDLAERQQTHFGSPMPAGYRKALRLMQQAAHFNRPVLVFVNTPGAYPSPEAEEQGQGSALAQSILAMGELEVPVITVIYGEGGSGGALALAVSDQVWMLEYSTYAILSPEGFAAILWKDSKKAGLAAEQMQLTPQALLKQQVIEGIIPEPDDHKEVCTNIDQVLWEQLQKLRALPGNELVRQRHARFRKF</sequence>
<keyword evidence="4 12" id="KW-0808">Transferase</keyword>
<evidence type="ECO:0000256" key="3">
    <source>
        <dbReference type="ARBA" id="ARBA00022516"/>
    </source>
</evidence>
<evidence type="ECO:0000256" key="10">
    <source>
        <dbReference type="ARBA" id="ARBA00049152"/>
    </source>
</evidence>
<protein>
    <recommendedName>
        <fullName evidence="2">acetyl-CoA carboxytransferase</fullName>
        <ecNumber evidence="2">2.1.3.15</ecNumber>
    </recommendedName>
</protein>
<dbReference type="Proteomes" id="UP000510886">
    <property type="component" value="Chromosome"/>
</dbReference>
<dbReference type="GO" id="GO:0003989">
    <property type="term" value="F:acetyl-CoA carboxylase activity"/>
    <property type="evidence" value="ECO:0007669"/>
    <property type="project" value="InterPro"/>
</dbReference>
<evidence type="ECO:0000313" key="13">
    <source>
        <dbReference type="Proteomes" id="UP000510886"/>
    </source>
</evidence>
<feature type="domain" description="CoA carboxyltransferase C-terminal" evidence="11">
    <location>
        <begin position="1"/>
        <end position="237"/>
    </location>
</feature>
<evidence type="ECO:0000256" key="1">
    <source>
        <dbReference type="ARBA" id="ARBA00004956"/>
    </source>
</evidence>
<dbReference type="PANTHER" id="PTHR42853:SF3">
    <property type="entry name" value="ACETYL-COENZYME A CARBOXYLASE CARBOXYL TRANSFERASE SUBUNIT ALPHA, CHLOROPLASTIC"/>
    <property type="match status" value="1"/>
</dbReference>
<dbReference type="KEGG" id="lsw:GTO87_00565"/>
<evidence type="ECO:0000256" key="5">
    <source>
        <dbReference type="ARBA" id="ARBA00022741"/>
    </source>
</evidence>
<evidence type="ECO:0000256" key="2">
    <source>
        <dbReference type="ARBA" id="ARBA00011883"/>
    </source>
</evidence>
<dbReference type="PRINTS" id="PR01069">
    <property type="entry name" value="ACCCTRFRASEA"/>
</dbReference>
<dbReference type="GO" id="GO:2001295">
    <property type="term" value="P:malonyl-CoA biosynthetic process"/>
    <property type="evidence" value="ECO:0007669"/>
    <property type="project" value="UniProtKB-UniPathway"/>
</dbReference>
<evidence type="ECO:0000256" key="6">
    <source>
        <dbReference type="ARBA" id="ARBA00022832"/>
    </source>
</evidence>
<dbReference type="EMBL" id="CP047418">
    <property type="protein sequence ID" value="QLL78753.1"/>
    <property type="molecule type" value="Genomic_DNA"/>
</dbReference>
<name>A0A7H9ELZ3_9LACO</name>
<keyword evidence="8" id="KW-0443">Lipid metabolism</keyword>
<dbReference type="GO" id="GO:0006633">
    <property type="term" value="P:fatty acid biosynthetic process"/>
    <property type="evidence" value="ECO:0007669"/>
    <property type="project" value="UniProtKB-KW"/>
</dbReference>
<organism evidence="12 13">
    <name type="scientific">Ligilactobacillus saerimneri</name>
    <dbReference type="NCBI Taxonomy" id="228229"/>
    <lineage>
        <taxon>Bacteria</taxon>
        <taxon>Bacillati</taxon>
        <taxon>Bacillota</taxon>
        <taxon>Bacilli</taxon>
        <taxon>Lactobacillales</taxon>
        <taxon>Lactobacillaceae</taxon>
        <taxon>Ligilactobacillus</taxon>
    </lineage>
</organism>
<dbReference type="GO" id="GO:0009317">
    <property type="term" value="C:acetyl-CoA carboxylase complex"/>
    <property type="evidence" value="ECO:0007669"/>
    <property type="project" value="InterPro"/>
</dbReference>
<comment type="pathway">
    <text evidence="1">Lipid metabolism; malonyl-CoA biosynthesis; malonyl-CoA from acetyl-CoA: step 1/1.</text>
</comment>
<evidence type="ECO:0000313" key="12">
    <source>
        <dbReference type="EMBL" id="QLL78753.1"/>
    </source>
</evidence>
<accession>A0A7H9ELZ3</accession>
<dbReference type="NCBIfam" id="NF041504">
    <property type="entry name" value="AccA_sub"/>
    <property type="match status" value="1"/>
</dbReference>
<dbReference type="Pfam" id="PF03255">
    <property type="entry name" value="ACCA"/>
    <property type="match status" value="1"/>
</dbReference>
<keyword evidence="9" id="KW-0275">Fatty acid biosynthesis</keyword>
<evidence type="ECO:0000259" key="11">
    <source>
        <dbReference type="PROSITE" id="PS50989"/>
    </source>
</evidence>
<dbReference type="InterPro" id="IPR001095">
    <property type="entry name" value="Acetyl_CoA_COase_a_su"/>
</dbReference>
<comment type="catalytic activity">
    <reaction evidence="10">
        <text>N(6)-carboxybiotinyl-L-lysyl-[protein] + acetyl-CoA = N(6)-biotinyl-L-lysyl-[protein] + malonyl-CoA</text>
        <dbReference type="Rhea" id="RHEA:54728"/>
        <dbReference type="Rhea" id="RHEA-COMP:10505"/>
        <dbReference type="Rhea" id="RHEA-COMP:10506"/>
        <dbReference type="ChEBI" id="CHEBI:57288"/>
        <dbReference type="ChEBI" id="CHEBI:57384"/>
        <dbReference type="ChEBI" id="CHEBI:83144"/>
        <dbReference type="ChEBI" id="CHEBI:83145"/>
        <dbReference type="EC" id="2.1.3.15"/>
    </reaction>
</comment>
<evidence type="ECO:0000256" key="4">
    <source>
        <dbReference type="ARBA" id="ARBA00022679"/>
    </source>
</evidence>
<dbReference type="EC" id="2.1.3.15" evidence="2"/>
<dbReference type="GO" id="GO:0016743">
    <property type="term" value="F:carboxyl- or carbamoyltransferase activity"/>
    <property type="evidence" value="ECO:0007669"/>
    <property type="project" value="InterPro"/>
</dbReference>
<proteinExistence type="predicted"/>
<dbReference type="PROSITE" id="PS50989">
    <property type="entry name" value="COA_CT_CTER"/>
    <property type="match status" value="1"/>
</dbReference>
<dbReference type="GO" id="GO:0005524">
    <property type="term" value="F:ATP binding"/>
    <property type="evidence" value="ECO:0007669"/>
    <property type="project" value="UniProtKB-KW"/>
</dbReference>
<dbReference type="AlphaFoldDB" id="A0A7H9ELZ3"/>
<keyword evidence="5" id="KW-0547">Nucleotide-binding</keyword>
<reference evidence="12 13" key="1">
    <citation type="submission" date="2020-01" db="EMBL/GenBank/DDBJ databases">
        <title>Complete and circular genome sequences of six lactobacillus isolates from horses.</title>
        <authorList>
            <person name="Hassan H.M."/>
        </authorList>
    </citation>
    <scope>NUCLEOTIDE SEQUENCE [LARGE SCALE GENOMIC DNA]</scope>
    <source>
        <strain evidence="12 13">1A</strain>
    </source>
</reference>
<evidence type="ECO:0000256" key="9">
    <source>
        <dbReference type="ARBA" id="ARBA00023160"/>
    </source>
</evidence>
<gene>
    <name evidence="12" type="ORF">GTO87_00565</name>
</gene>
<evidence type="ECO:0000256" key="8">
    <source>
        <dbReference type="ARBA" id="ARBA00023098"/>
    </source>
</evidence>
<dbReference type="Gene3D" id="3.90.226.10">
    <property type="entry name" value="2-enoyl-CoA Hydratase, Chain A, domain 1"/>
    <property type="match status" value="1"/>
</dbReference>
<keyword evidence="3" id="KW-0444">Lipid biosynthesis</keyword>
<dbReference type="InterPro" id="IPR011763">
    <property type="entry name" value="COA_CT_C"/>
</dbReference>
<dbReference type="PANTHER" id="PTHR42853">
    <property type="entry name" value="ACETYL-COENZYME A CARBOXYLASE CARBOXYL TRANSFERASE SUBUNIT ALPHA"/>
    <property type="match status" value="1"/>
</dbReference>
<keyword evidence="7" id="KW-0067">ATP-binding</keyword>
<dbReference type="SUPFAM" id="SSF52096">
    <property type="entry name" value="ClpP/crotonase"/>
    <property type="match status" value="1"/>
</dbReference>
<dbReference type="UniPathway" id="UPA00655">
    <property type="reaction ID" value="UER00711"/>
</dbReference>
<dbReference type="InterPro" id="IPR029045">
    <property type="entry name" value="ClpP/crotonase-like_dom_sf"/>
</dbReference>